<dbReference type="CDD" id="cd02568">
    <property type="entry name" value="PseudoU_synth_PUS1_PUS2"/>
    <property type="match status" value="1"/>
</dbReference>
<evidence type="ECO:0000313" key="13">
    <source>
        <dbReference type="EMBL" id="OAE18311.1"/>
    </source>
</evidence>
<dbReference type="InterPro" id="IPR020097">
    <property type="entry name" value="PsdUridine_synth_TruA_a/b_dom"/>
</dbReference>
<dbReference type="InterPro" id="IPR001406">
    <property type="entry name" value="PsdUridine_synth_TruA"/>
</dbReference>
<evidence type="ECO:0000256" key="8">
    <source>
        <dbReference type="ARBA" id="ARBA00036943"/>
    </source>
</evidence>
<comment type="catalytic activity">
    <reaction evidence="8">
        <text>a uridine in tRNA = a pseudouridine in tRNA</text>
        <dbReference type="Rhea" id="RHEA:54572"/>
        <dbReference type="Rhea" id="RHEA-COMP:13339"/>
        <dbReference type="Rhea" id="RHEA-COMP:13934"/>
        <dbReference type="ChEBI" id="CHEBI:65314"/>
        <dbReference type="ChEBI" id="CHEBI:65315"/>
    </reaction>
</comment>
<evidence type="ECO:0000256" key="6">
    <source>
        <dbReference type="ARBA" id="ARBA00023235"/>
    </source>
</evidence>
<dbReference type="FunFam" id="3.30.70.580:FF:000002">
    <property type="entry name" value="tRNA pseudouridine synthase"/>
    <property type="match status" value="1"/>
</dbReference>
<feature type="active site" description="Nucleophile" evidence="9">
    <location>
        <position position="135"/>
    </location>
</feature>
<dbReference type="Proteomes" id="UP000077202">
    <property type="component" value="Unassembled WGS sequence"/>
</dbReference>
<evidence type="ECO:0000256" key="1">
    <source>
        <dbReference type="ARBA" id="ARBA00001166"/>
    </source>
</evidence>
<evidence type="ECO:0000256" key="10">
    <source>
        <dbReference type="PIRSR" id="PIRSR641708-2"/>
    </source>
</evidence>
<gene>
    <name evidence="13" type="ORF">AXG93_436s1420</name>
</gene>
<keyword evidence="5" id="KW-0819">tRNA processing</keyword>
<keyword evidence="14" id="KW-1185">Reference proteome</keyword>
<dbReference type="InterPro" id="IPR041708">
    <property type="entry name" value="PUS1/PUS2-like"/>
</dbReference>
<comment type="subcellular location">
    <subcellularLocation>
        <location evidence="2">Nucleus</location>
    </subcellularLocation>
</comment>
<name>A0A176VDB4_MARPO</name>
<accession>A0A176VDB4</accession>
<dbReference type="EMBL" id="LVLJ01004085">
    <property type="protein sequence ID" value="OAE18311.1"/>
    <property type="molecule type" value="Genomic_DNA"/>
</dbReference>
<dbReference type="InterPro" id="IPR020094">
    <property type="entry name" value="TruA/RsuA/RluB/E/F_N"/>
</dbReference>
<dbReference type="GO" id="GO:1990481">
    <property type="term" value="P:mRNA pseudouridine synthesis"/>
    <property type="evidence" value="ECO:0007669"/>
    <property type="project" value="TreeGrafter"/>
</dbReference>
<dbReference type="GO" id="GO:0005634">
    <property type="term" value="C:nucleus"/>
    <property type="evidence" value="ECO:0007669"/>
    <property type="project" value="UniProtKB-SubCell"/>
</dbReference>
<feature type="domain" description="Pseudouridine synthase I TruA alpha/beta" evidence="12">
    <location>
        <begin position="337"/>
        <end position="450"/>
    </location>
</feature>
<dbReference type="InterPro" id="IPR020095">
    <property type="entry name" value="PsdUridine_synth_TruA_C"/>
</dbReference>
<organism evidence="13 14">
    <name type="scientific">Marchantia polymorpha subsp. ruderalis</name>
    <dbReference type="NCBI Taxonomy" id="1480154"/>
    <lineage>
        <taxon>Eukaryota</taxon>
        <taxon>Viridiplantae</taxon>
        <taxon>Streptophyta</taxon>
        <taxon>Embryophyta</taxon>
        <taxon>Marchantiophyta</taxon>
        <taxon>Marchantiopsida</taxon>
        <taxon>Marchantiidae</taxon>
        <taxon>Marchantiales</taxon>
        <taxon>Marchantiaceae</taxon>
        <taxon>Marchantia</taxon>
    </lineage>
</organism>
<protein>
    <recommendedName>
        <fullName evidence="12">Pseudouridine synthase I TruA alpha/beta domain-containing protein</fullName>
    </recommendedName>
</protein>
<evidence type="ECO:0000256" key="5">
    <source>
        <dbReference type="ARBA" id="ARBA00022694"/>
    </source>
</evidence>
<evidence type="ECO:0000256" key="9">
    <source>
        <dbReference type="PIRSR" id="PIRSR641708-1"/>
    </source>
</evidence>
<dbReference type="FunFam" id="3.30.70.660:FF:000002">
    <property type="entry name" value="tRNA pseudouridine synthase"/>
    <property type="match status" value="1"/>
</dbReference>
<dbReference type="Gene3D" id="3.30.70.580">
    <property type="entry name" value="Pseudouridine synthase I, catalytic domain, N-terminal subdomain"/>
    <property type="match status" value="1"/>
</dbReference>
<dbReference type="GO" id="GO:0009982">
    <property type="term" value="F:pseudouridine synthase activity"/>
    <property type="evidence" value="ECO:0007669"/>
    <property type="project" value="InterPro"/>
</dbReference>
<comment type="caution">
    <text evidence="13">The sequence shown here is derived from an EMBL/GenBank/DDBJ whole genome shotgun (WGS) entry which is preliminary data.</text>
</comment>
<evidence type="ECO:0000313" key="14">
    <source>
        <dbReference type="Proteomes" id="UP000077202"/>
    </source>
</evidence>
<evidence type="ECO:0000256" key="7">
    <source>
        <dbReference type="ARBA" id="ARBA00023242"/>
    </source>
</evidence>
<evidence type="ECO:0000256" key="3">
    <source>
        <dbReference type="ARBA" id="ARBA00009375"/>
    </source>
</evidence>
<dbReference type="PANTHER" id="PTHR11142">
    <property type="entry name" value="PSEUDOURIDYLATE SYNTHASE"/>
    <property type="match status" value="1"/>
</dbReference>
<keyword evidence="4" id="KW-0507">mRNA processing</keyword>
<dbReference type="PANTHER" id="PTHR11142:SF4">
    <property type="entry name" value="PSEUDOURIDYLATE SYNTHASE 1 HOMOLOG"/>
    <property type="match status" value="1"/>
</dbReference>
<comment type="catalytic activity">
    <reaction evidence="1">
        <text>a uridine in mRNA = a pseudouridine in mRNA</text>
        <dbReference type="Rhea" id="RHEA:56644"/>
        <dbReference type="Rhea" id="RHEA-COMP:14658"/>
        <dbReference type="Rhea" id="RHEA-COMP:14659"/>
        <dbReference type="ChEBI" id="CHEBI:65314"/>
        <dbReference type="ChEBI" id="CHEBI:65315"/>
    </reaction>
</comment>
<evidence type="ECO:0000256" key="2">
    <source>
        <dbReference type="ARBA" id="ARBA00004123"/>
    </source>
</evidence>
<dbReference type="Gene3D" id="3.30.70.660">
    <property type="entry name" value="Pseudouridine synthase I, catalytic domain, C-terminal subdomain"/>
    <property type="match status" value="1"/>
</dbReference>
<keyword evidence="6" id="KW-0413">Isomerase</keyword>
<keyword evidence="7" id="KW-0539">Nucleus</keyword>
<feature type="region of interest" description="Disordered" evidence="11">
    <location>
        <begin position="49"/>
        <end position="72"/>
    </location>
</feature>
<dbReference type="InterPro" id="IPR020103">
    <property type="entry name" value="PsdUridine_synth_cat_dom_sf"/>
</dbReference>
<evidence type="ECO:0000256" key="11">
    <source>
        <dbReference type="SAM" id="MobiDB-lite"/>
    </source>
</evidence>
<evidence type="ECO:0000256" key="4">
    <source>
        <dbReference type="ARBA" id="ARBA00022664"/>
    </source>
</evidence>
<dbReference type="AlphaFoldDB" id="A0A176VDB4"/>
<reference evidence="13" key="1">
    <citation type="submission" date="2016-03" db="EMBL/GenBank/DDBJ databases">
        <title>Mechanisms controlling the formation of the plant cell surface in tip-growing cells are functionally conserved among land plants.</title>
        <authorList>
            <person name="Honkanen S."/>
            <person name="Jones V.A."/>
            <person name="Morieri G."/>
            <person name="Champion C."/>
            <person name="Hetherington A.J."/>
            <person name="Kelly S."/>
            <person name="Saint-Marcoux D."/>
            <person name="Proust H."/>
            <person name="Prescott H."/>
            <person name="Dolan L."/>
        </authorList>
    </citation>
    <scope>NUCLEOTIDE SEQUENCE [LARGE SCALE GENOMIC DNA]</scope>
    <source>
        <tissue evidence="13">Whole gametophyte</tissue>
    </source>
</reference>
<dbReference type="GO" id="GO:0003723">
    <property type="term" value="F:RNA binding"/>
    <property type="evidence" value="ECO:0007669"/>
    <property type="project" value="InterPro"/>
</dbReference>
<feature type="binding site" evidence="10">
    <location>
        <position position="191"/>
    </location>
    <ligand>
        <name>substrate</name>
    </ligand>
</feature>
<comment type="similarity">
    <text evidence="3">Belongs to the tRNA pseudouridine synthase TruA family.</text>
</comment>
<proteinExistence type="inferred from homology"/>
<dbReference type="GO" id="GO:0006397">
    <property type="term" value="P:mRNA processing"/>
    <property type="evidence" value="ECO:0007669"/>
    <property type="project" value="UniProtKB-KW"/>
</dbReference>
<dbReference type="Pfam" id="PF01416">
    <property type="entry name" value="PseudoU_synth_1"/>
    <property type="match status" value="1"/>
</dbReference>
<evidence type="ECO:0000259" key="12">
    <source>
        <dbReference type="Pfam" id="PF01416"/>
    </source>
</evidence>
<dbReference type="SUPFAM" id="SSF55120">
    <property type="entry name" value="Pseudouridine synthase"/>
    <property type="match status" value="1"/>
</dbReference>
<dbReference type="GO" id="GO:0031119">
    <property type="term" value="P:tRNA pseudouridine synthesis"/>
    <property type="evidence" value="ECO:0007669"/>
    <property type="project" value="InterPro"/>
</dbReference>
<sequence length="524" mass="57562">MEKNGNKRGRQDVDPGVAIKCVVEDKGACENEQSPAIVAVCERGQSPLSVADEIEDPSAKRSSSNGDREPKRYKKRKIALMIAYCGAGFQGMQRNPGATTIEGELEKALFQAGAIQDSNVGQPKKVGWMRAARTDKGVSALGQVVSGNFFIDPPGLVERVNSHLPAPIRVLGYKRVTPSFDAKQNCVRRRYEYVLPVYVFDPDLVTACLAEQEANNPGASELDDGAIAALTSSDGAVQSDSTTVDTTAVDVSDTASEQQTRSVSAIALSDVETAPAPRIQNPEEDGNQRATRAAAKEAEKDMEMAEIRKYLMEKSGAKNAFQFGEDCINRLNRVLGRFVGSHSYHNFTPRTKATDPSSLRYIISFEAESKFVVDGVEFVRCSVVGQSFMLHQIRRMVGLAVAVVRGCAPESILETALRRQAPPSLESTDSEVKVPMAPELGLFLEECYYSSYNSKFGKLHEEVSLVDYTTDVRKFKHEVIYPHIASTEARDLVFASWVQRINDEHFPHFALAREKENLAKAAPK</sequence>